<accession>A0ABV8S0L5</accession>
<feature type="signal peptide" evidence="1">
    <location>
        <begin position="1"/>
        <end position="34"/>
    </location>
</feature>
<evidence type="ECO:0000256" key="1">
    <source>
        <dbReference type="SAM" id="SignalP"/>
    </source>
</evidence>
<dbReference type="EMBL" id="JBHSDY010000006">
    <property type="protein sequence ID" value="MFC4298615.1"/>
    <property type="molecule type" value="Genomic_DNA"/>
</dbReference>
<proteinExistence type="predicted"/>
<evidence type="ECO:0000313" key="2">
    <source>
        <dbReference type="EMBL" id="MFC4298615.1"/>
    </source>
</evidence>
<sequence>MRDAGREPGRATRRAAWAGAVLLMWVLAAGAAQAGDQAWTRDQVSQGLQAQGRAVSVRYEPGPRSPVMAPTARITGVYASRDYDSTARVSTRLCWGSEQGPCVPLQGRSIETRAFDGRAARGPLLLVHRVEGWGNDHPPLFVRGTVTVWFSGE</sequence>
<reference evidence="3" key="1">
    <citation type="journal article" date="2019" name="Int. J. Syst. Evol. Microbiol.">
        <title>The Global Catalogue of Microorganisms (GCM) 10K type strain sequencing project: providing services to taxonomists for standard genome sequencing and annotation.</title>
        <authorList>
            <consortium name="The Broad Institute Genomics Platform"/>
            <consortium name="The Broad Institute Genome Sequencing Center for Infectious Disease"/>
            <person name="Wu L."/>
            <person name="Ma J."/>
        </authorList>
    </citation>
    <scope>NUCLEOTIDE SEQUENCE [LARGE SCALE GENOMIC DNA]</scope>
    <source>
        <strain evidence="3">CGMCC 1.19029</strain>
    </source>
</reference>
<dbReference type="InterPro" id="IPR009420">
    <property type="entry name" value="FlhE"/>
</dbReference>
<gene>
    <name evidence="2" type="ORF">ACFO0J_11230</name>
</gene>
<feature type="chain" id="PRO_5047067487" evidence="1">
    <location>
        <begin position="35"/>
        <end position="153"/>
    </location>
</feature>
<protein>
    <submittedName>
        <fullName evidence="2">Flagellar protein FlhE</fullName>
    </submittedName>
</protein>
<evidence type="ECO:0000313" key="3">
    <source>
        <dbReference type="Proteomes" id="UP001595756"/>
    </source>
</evidence>
<organism evidence="2 3">
    <name type="scientific">Castellaniella hirudinis</name>
    <dbReference type="NCBI Taxonomy" id="1144617"/>
    <lineage>
        <taxon>Bacteria</taxon>
        <taxon>Pseudomonadati</taxon>
        <taxon>Pseudomonadota</taxon>
        <taxon>Betaproteobacteria</taxon>
        <taxon>Burkholderiales</taxon>
        <taxon>Alcaligenaceae</taxon>
        <taxon>Castellaniella</taxon>
    </lineage>
</organism>
<keyword evidence="2" id="KW-0282">Flagellum</keyword>
<comment type="caution">
    <text evidence="2">The sequence shown here is derived from an EMBL/GenBank/DDBJ whole genome shotgun (WGS) entry which is preliminary data.</text>
</comment>
<dbReference type="Proteomes" id="UP001595756">
    <property type="component" value="Unassembled WGS sequence"/>
</dbReference>
<dbReference type="Pfam" id="PF06366">
    <property type="entry name" value="FlhE"/>
    <property type="match status" value="1"/>
</dbReference>
<name>A0ABV8S0L5_9BURK</name>
<dbReference type="RefSeq" id="WP_376813169.1">
    <property type="nucleotide sequence ID" value="NZ_JBHSDY010000006.1"/>
</dbReference>
<keyword evidence="2" id="KW-0969">Cilium</keyword>
<keyword evidence="2" id="KW-0966">Cell projection</keyword>
<keyword evidence="1" id="KW-0732">Signal</keyword>
<keyword evidence="3" id="KW-1185">Reference proteome</keyword>